<dbReference type="InterPro" id="IPR046335">
    <property type="entry name" value="LacI/GalR-like_sensor"/>
</dbReference>
<protein>
    <submittedName>
        <fullName evidence="5">LacI family DNA-binding transcriptional regulator</fullName>
    </submittedName>
</protein>
<evidence type="ECO:0000256" key="3">
    <source>
        <dbReference type="ARBA" id="ARBA00023163"/>
    </source>
</evidence>
<dbReference type="SUPFAM" id="SSF53822">
    <property type="entry name" value="Periplasmic binding protein-like I"/>
    <property type="match status" value="1"/>
</dbReference>
<dbReference type="PANTHER" id="PTHR30146:SF109">
    <property type="entry name" value="HTH-TYPE TRANSCRIPTIONAL REGULATOR GALS"/>
    <property type="match status" value="1"/>
</dbReference>
<evidence type="ECO:0000313" key="6">
    <source>
        <dbReference type="Proteomes" id="UP001595685"/>
    </source>
</evidence>
<dbReference type="Pfam" id="PF13377">
    <property type="entry name" value="Peripla_BP_3"/>
    <property type="match status" value="1"/>
</dbReference>
<comment type="caution">
    <text evidence="5">The sequence shown here is derived from an EMBL/GenBank/DDBJ whole genome shotgun (WGS) entry which is preliminary data.</text>
</comment>
<dbReference type="RefSeq" id="WP_340295203.1">
    <property type="nucleotide sequence ID" value="NZ_JBBEOI010000216.1"/>
</dbReference>
<reference evidence="6" key="1">
    <citation type="journal article" date="2019" name="Int. J. Syst. Evol. Microbiol.">
        <title>The Global Catalogue of Microorganisms (GCM) 10K type strain sequencing project: providing services to taxonomists for standard genome sequencing and annotation.</title>
        <authorList>
            <consortium name="The Broad Institute Genomics Platform"/>
            <consortium name="The Broad Institute Genome Sequencing Center for Infectious Disease"/>
            <person name="Wu L."/>
            <person name="Ma J."/>
        </authorList>
    </citation>
    <scope>NUCLEOTIDE SEQUENCE [LARGE SCALE GENOMIC DNA]</scope>
    <source>
        <strain evidence="6">NCAIM B.02333</strain>
    </source>
</reference>
<organism evidence="5 6">
    <name type="scientific">Aquipuribacter hungaricus</name>
    <dbReference type="NCBI Taxonomy" id="545624"/>
    <lineage>
        <taxon>Bacteria</taxon>
        <taxon>Bacillati</taxon>
        <taxon>Actinomycetota</taxon>
        <taxon>Actinomycetes</taxon>
        <taxon>Micrococcales</taxon>
        <taxon>Intrasporangiaceae</taxon>
        <taxon>Aquipuribacter</taxon>
    </lineage>
</organism>
<sequence length="341" mass="36105">MANTVPGRVTLEMVAAAAGVSRGTASRVLSGSPKVSQVASTSVRAAAAQLGYRPNLSARSLVTGRSGLVGFAVNEDDDRLFTDPYFAQLVRGMHHELTGSDHALVLSLVSDSSERSRLLEFAATRLDGLLLAYGHSDPGLAEELDAVGARVVFAGRMPARGPAEHTTWVDSDSVGGARAAVEHLLERGRRCVATITGDLDMAAGFDRAEGWRQALREADLPHGDDLTAPGRFREEEGRAATEQLLARHPDLDAVFCANDLSALGALDALAAAGRRVPDDVAVVGFDDIPAAATARPPLTTVRQESELMGRRMARLLLDRLDGGTEPVQEVLPTTLVVRESS</sequence>
<dbReference type="InterPro" id="IPR028082">
    <property type="entry name" value="Peripla_BP_I"/>
</dbReference>
<dbReference type="Gene3D" id="3.40.50.2300">
    <property type="match status" value="2"/>
</dbReference>
<keyword evidence="6" id="KW-1185">Reference proteome</keyword>
<dbReference type="PROSITE" id="PS50932">
    <property type="entry name" value="HTH_LACI_2"/>
    <property type="match status" value="1"/>
</dbReference>
<dbReference type="CDD" id="cd01392">
    <property type="entry name" value="HTH_LacI"/>
    <property type="match status" value="1"/>
</dbReference>
<evidence type="ECO:0000256" key="1">
    <source>
        <dbReference type="ARBA" id="ARBA00023015"/>
    </source>
</evidence>
<dbReference type="SMART" id="SM00354">
    <property type="entry name" value="HTH_LACI"/>
    <property type="match status" value="1"/>
</dbReference>
<dbReference type="InterPro" id="IPR010982">
    <property type="entry name" value="Lambda_DNA-bd_dom_sf"/>
</dbReference>
<name>A0ABV7WCW0_9MICO</name>
<accession>A0ABV7WCW0</accession>
<dbReference type="Proteomes" id="UP001595685">
    <property type="component" value="Unassembled WGS sequence"/>
</dbReference>
<dbReference type="PANTHER" id="PTHR30146">
    <property type="entry name" value="LACI-RELATED TRANSCRIPTIONAL REPRESSOR"/>
    <property type="match status" value="1"/>
</dbReference>
<keyword evidence="2 5" id="KW-0238">DNA-binding</keyword>
<dbReference type="Pfam" id="PF00356">
    <property type="entry name" value="LacI"/>
    <property type="match status" value="1"/>
</dbReference>
<dbReference type="InterPro" id="IPR000843">
    <property type="entry name" value="HTH_LacI"/>
</dbReference>
<dbReference type="SUPFAM" id="SSF47413">
    <property type="entry name" value="lambda repressor-like DNA-binding domains"/>
    <property type="match status" value="1"/>
</dbReference>
<feature type="domain" description="HTH lacI-type" evidence="4">
    <location>
        <begin position="9"/>
        <end position="63"/>
    </location>
</feature>
<dbReference type="Gene3D" id="1.10.260.40">
    <property type="entry name" value="lambda repressor-like DNA-binding domains"/>
    <property type="match status" value="1"/>
</dbReference>
<keyword evidence="3" id="KW-0804">Transcription</keyword>
<keyword evidence="1" id="KW-0805">Transcription regulation</keyword>
<evidence type="ECO:0000259" key="4">
    <source>
        <dbReference type="PROSITE" id="PS50932"/>
    </source>
</evidence>
<dbReference type="GO" id="GO:0003677">
    <property type="term" value="F:DNA binding"/>
    <property type="evidence" value="ECO:0007669"/>
    <property type="project" value="UniProtKB-KW"/>
</dbReference>
<evidence type="ECO:0000313" key="5">
    <source>
        <dbReference type="EMBL" id="MFC3687053.1"/>
    </source>
</evidence>
<dbReference type="EMBL" id="JBHRWW010000001">
    <property type="protein sequence ID" value="MFC3687053.1"/>
    <property type="molecule type" value="Genomic_DNA"/>
</dbReference>
<gene>
    <name evidence="5" type="ORF">ACFOLH_01710</name>
</gene>
<proteinExistence type="predicted"/>
<evidence type="ECO:0000256" key="2">
    <source>
        <dbReference type="ARBA" id="ARBA00023125"/>
    </source>
</evidence>
<dbReference type="CDD" id="cd06267">
    <property type="entry name" value="PBP1_LacI_sugar_binding-like"/>
    <property type="match status" value="1"/>
</dbReference>